<dbReference type="Pfam" id="PF25095">
    <property type="entry name" value="C2H2-zf_KIN17"/>
    <property type="match status" value="1"/>
</dbReference>
<dbReference type="EMBL" id="JASJQH010007285">
    <property type="protein sequence ID" value="KAK9711379.1"/>
    <property type="molecule type" value="Genomic_DNA"/>
</dbReference>
<accession>A0ABR2VZV4</accession>
<dbReference type="InterPro" id="IPR038254">
    <property type="entry name" value="KIN17_WH-like_sf"/>
</dbReference>
<feature type="domain" description="DNA/RNA-binding protein Kin17 WH-like" evidence="2">
    <location>
        <begin position="52"/>
        <end position="178"/>
    </location>
</feature>
<dbReference type="Proteomes" id="UP001479436">
    <property type="component" value="Unassembled WGS sequence"/>
</dbReference>
<feature type="region of interest" description="Disordered" evidence="1">
    <location>
        <begin position="178"/>
        <end position="200"/>
    </location>
</feature>
<evidence type="ECO:0000313" key="4">
    <source>
        <dbReference type="Proteomes" id="UP001479436"/>
    </source>
</evidence>
<dbReference type="InterPro" id="IPR036236">
    <property type="entry name" value="Znf_C2H2_sf"/>
</dbReference>
<sequence length="267" mass="30888">MGKGDFLTPKAIANRIKSKGLQKLRWYCQMCQKQCRDENGFKCHCSSESHQRQMKLFGDSPQKFLESFSQEFLSEFVKLLSQRHGTKRTFANQVYQELISDRHHLHMNATKWSSLTEFVTYLGKEGLCEVDETERGWFITWIDRSPKALARQAAIQKKERTSMNDEEREKKLIAEQIARAKSQDQSQESEPQFTTLQRDNENEKIKLNFTMKKTIKKPEIKKGGLKALAGISKKNPLSNSAVNTSSVKPKKMTALEEIILKETQRSH</sequence>
<name>A0ABR2VZV4_9FUNG</name>
<dbReference type="Gene3D" id="1.10.10.2030">
    <property type="entry name" value="DNA/RNA-binding protein Kin17, conserved domain"/>
    <property type="match status" value="1"/>
</dbReference>
<feature type="compositionally biased region" description="Polar residues" evidence="1">
    <location>
        <begin position="183"/>
        <end position="197"/>
    </location>
</feature>
<dbReference type="Pfam" id="PF10357">
    <property type="entry name" value="WH_KIN17"/>
    <property type="match status" value="1"/>
</dbReference>
<evidence type="ECO:0000256" key="1">
    <source>
        <dbReference type="SAM" id="MobiDB-lite"/>
    </source>
</evidence>
<organism evidence="3 4">
    <name type="scientific">Basidiobolus ranarum</name>
    <dbReference type="NCBI Taxonomy" id="34480"/>
    <lineage>
        <taxon>Eukaryota</taxon>
        <taxon>Fungi</taxon>
        <taxon>Fungi incertae sedis</taxon>
        <taxon>Zoopagomycota</taxon>
        <taxon>Entomophthoromycotina</taxon>
        <taxon>Basidiobolomycetes</taxon>
        <taxon>Basidiobolales</taxon>
        <taxon>Basidiobolaceae</taxon>
        <taxon>Basidiobolus</taxon>
    </lineage>
</organism>
<comment type="caution">
    <text evidence="3">The sequence shown here is derived from an EMBL/GenBank/DDBJ whole genome shotgun (WGS) entry which is preliminary data.</text>
</comment>
<gene>
    <name evidence="3" type="ORF">K7432_007876</name>
</gene>
<proteinExistence type="predicted"/>
<keyword evidence="4" id="KW-1185">Reference proteome</keyword>
<evidence type="ECO:0000259" key="2">
    <source>
        <dbReference type="SMART" id="SM01253"/>
    </source>
</evidence>
<dbReference type="SUPFAM" id="SSF57667">
    <property type="entry name" value="beta-beta-alpha zinc fingers"/>
    <property type="match status" value="1"/>
</dbReference>
<evidence type="ECO:0000313" key="3">
    <source>
        <dbReference type="EMBL" id="KAK9711379.1"/>
    </source>
</evidence>
<dbReference type="SMART" id="SM01253">
    <property type="entry name" value="Kin17_mid"/>
    <property type="match status" value="1"/>
</dbReference>
<dbReference type="PANTHER" id="PTHR12805:SF0">
    <property type="entry name" value="DNA_RNA-BINDING PROTEIN KIN17"/>
    <property type="match status" value="1"/>
</dbReference>
<dbReference type="PANTHER" id="PTHR12805">
    <property type="entry name" value="KIN17 KIN, ANTIGENIC DETERMINANT OF RECA PROTEIN HOMOLOG"/>
    <property type="match status" value="1"/>
</dbReference>
<dbReference type="InterPro" id="IPR056767">
    <property type="entry name" value="C2H2-Znf_KIN17"/>
</dbReference>
<dbReference type="InterPro" id="IPR037321">
    <property type="entry name" value="KIN17-like"/>
</dbReference>
<dbReference type="InterPro" id="IPR019447">
    <property type="entry name" value="DNA/RNA-bd_Kin17_WH-like_dom"/>
</dbReference>
<protein>
    <recommendedName>
        <fullName evidence="2">DNA/RNA-binding protein Kin17 WH-like domain-containing protein</fullName>
    </recommendedName>
</protein>
<reference evidence="3 4" key="1">
    <citation type="submission" date="2023-04" db="EMBL/GenBank/DDBJ databases">
        <title>Genome of Basidiobolus ranarum AG-B5.</title>
        <authorList>
            <person name="Stajich J.E."/>
            <person name="Carter-House D."/>
            <person name="Gryganskyi A."/>
        </authorList>
    </citation>
    <scope>NUCLEOTIDE SEQUENCE [LARGE SCALE GENOMIC DNA]</scope>
    <source>
        <strain evidence="3 4">AG-B5</strain>
    </source>
</reference>